<name>A0A6C0M455_9ZZZZ</name>
<feature type="transmembrane region" description="Helical" evidence="1">
    <location>
        <begin position="12"/>
        <end position="38"/>
    </location>
</feature>
<evidence type="ECO:0000256" key="1">
    <source>
        <dbReference type="SAM" id="Phobius"/>
    </source>
</evidence>
<evidence type="ECO:0000313" key="2">
    <source>
        <dbReference type="EMBL" id="QHU36242.1"/>
    </source>
</evidence>
<accession>A0A6C0M455</accession>
<dbReference type="EMBL" id="MN740633">
    <property type="protein sequence ID" value="QHU36242.1"/>
    <property type="molecule type" value="Genomic_DNA"/>
</dbReference>
<organism evidence="2">
    <name type="scientific">viral metagenome</name>
    <dbReference type="NCBI Taxonomy" id="1070528"/>
    <lineage>
        <taxon>unclassified sequences</taxon>
        <taxon>metagenomes</taxon>
        <taxon>organismal metagenomes</taxon>
    </lineage>
</organism>
<dbReference type="AlphaFoldDB" id="A0A6C0M455"/>
<protein>
    <submittedName>
        <fullName evidence="2">Uncharacterized protein</fullName>
    </submittedName>
</protein>
<reference evidence="2" key="1">
    <citation type="journal article" date="2020" name="Nature">
        <title>Giant virus diversity and host interactions through global metagenomics.</title>
        <authorList>
            <person name="Schulz F."/>
            <person name="Roux S."/>
            <person name="Paez-Espino D."/>
            <person name="Jungbluth S."/>
            <person name="Walsh D.A."/>
            <person name="Denef V.J."/>
            <person name="McMahon K.D."/>
            <person name="Konstantinidis K.T."/>
            <person name="Eloe-Fadrosh E.A."/>
            <person name="Kyrpides N.C."/>
            <person name="Woyke T."/>
        </authorList>
    </citation>
    <scope>NUCLEOTIDE SEQUENCE</scope>
    <source>
        <strain evidence="2">GVMAG-S-1035124-57</strain>
    </source>
</reference>
<keyword evidence="1" id="KW-1133">Transmembrane helix</keyword>
<proteinExistence type="predicted"/>
<keyword evidence="1" id="KW-0812">Transmembrane</keyword>
<sequence>MTPGNSLLLVPIVTSIFLPHVNLGALILLLFAALYSIVSGSDQFRLQNLLTLTTADNECDREAILRMYQYVGLRSIP</sequence>
<keyword evidence="1" id="KW-0472">Membrane</keyword>